<accession>A0A316H464</accession>
<dbReference type="PANTHER" id="PTHR46046">
    <property type="entry name" value="PEPTIDYLPROLYL ISOMERASE"/>
    <property type="match status" value="1"/>
</dbReference>
<evidence type="ECO:0000256" key="5">
    <source>
        <dbReference type="RuleBase" id="RU003915"/>
    </source>
</evidence>
<dbReference type="RefSeq" id="WP_109609424.1">
    <property type="nucleotide sequence ID" value="NZ_QGHA01000009.1"/>
</dbReference>
<evidence type="ECO:0000256" key="4">
    <source>
        <dbReference type="PROSITE-ProRule" id="PRU00277"/>
    </source>
</evidence>
<keyword evidence="4 5" id="KW-0413">Isomerase</keyword>
<dbReference type="PROSITE" id="PS51257">
    <property type="entry name" value="PROKAR_LIPOPROTEIN"/>
    <property type="match status" value="1"/>
</dbReference>
<proteinExistence type="inferred from homology"/>
<dbReference type="EC" id="5.2.1.8" evidence="5"/>
<dbReference type="Proteomes" id="UP000245678">
    <property type="component" value="Unassembled WGS sequence"/>
</dbReference>
<keyword evidence="8" id="KW-1185">Reference proteome</keyword>
<dbReference type="PROSITE" id="PS50059">
    <property type="entry name" value="FKBP_PPIASE"/>
    <property type="match status" value="2"/>
</dbReference>
<comment type="similarity">
    <text evidence="5">Belongs to the FKBP-type PPIase family.</text>
</comment>
<evidence type="ECO:0000313" key="7">
    <source>
        <dbReference type="EMBL" id="PWK74221.1"/>
    </source>
</evidence>
<feature type="domain" description="PPIase FKBP-type" evidence="6">
    <location>
        <begin position="229"/>
        <end position="315"/>
    </location>
</feature>
<reference evidence="7 8" key="1">
    <citation type="submission" date="2018-05" db="EMBL/GenBank/DDBJ databases">
        <title>Genomic Encyclopedia of Archaeal and Bacterial Type Strains, Phase II (KMG-II): from individual species to whole genera.</title>
        <authorList>
            <person name="Goeker M."/>
        </authorList>
    </citation>
    <scope>NUCLEOTIDE SEQUENCE [LARGE SCALE GENOMIC DNA]</scope>
    <source>
        <strain evidence="7 8">DSM 19975</strain>
    </source>
</reference>
<gene>
    <name evidence="7" type="ORF">LX99_04022</name>
</gene>
<dbReference type="EMBL" id="QGHA01000009">
    <property type="protein sequence ID" value="PWK74221.1"/>
    <property type="molecule type" value="Genomic_DNA"/>
</dbReference>
<sequence length="316" mass="33920">MKQITFTLLLFISIGLISCRKDRNDPDIKQYDDTQIKNYIAANGITGMQRDTVGGDTSGIYYKILSPGTSTTPMQYSDQVSFVYTMRSLDGKYISTDSLNLNHFYGYLGHVTGFQPTTSYPPLPSGLQKAVHDLIKYKGTSARIIVPSRLAYGIGGFGLGSSSNANSHVGGNQSLDYYVNVVSNQEVYDDAVIKSYIKTKGLTGFTKTADGVYIKVATPGTGVDLINSDSYITCSYTGKFLNDNVFDSTSNQGATSNSFTVSDLAKGVQEALQGQTAGAAISMIIPSRFGYGTSGSGSIGPNVILYFDFTIATVTN</sequence>
<dbReference type="Pfam" id="PF00254">
    <property type="entry name" value="FKBP_C"/>
    <property type="match status" value="1"/>
</dbReference>
<dbReference type="InterPro" id="IPR051989">
    <property type="entry name" value="FKBP-like_isomerase"/>
</dbReference>
<name>A0A316H464_9SPHI</name>
<keyword evidence="2" id="KW-0677">Repeat</keyword>
<protein>
    <recommendedName>
        <fullName evidence="5">Peptidyl-prolyl cis-trans isomerase</fullName>
        <ecNumber evidence="5">5.2.1.8</ecNumber>
    </recommendedName>
</protein>
<dbReference type="InterPro" id="IPR046357">
    <property type="entry name" value="PPIase_dom_sf"/>
</dbReference>
<evidence type="ECO:0000259" key="6">
    <source>
        <dbReference type="PROSITE" id="PS50059"/>
    </source>
</evidence>
<feature type="domain" description="PPIase FKBP-type" evidence="6">
    <location>
        <begin position="77"/>
        <end position="185"/>
    </location>
</feature>
<comment type="caution">
    <text evidence="7">The sequence shown here is derived from an EMBL/GenBank/DDBJ whole genome shotgun (WGS) entry which is preliminary data.</text>
</comment>
<organism evidence="7 8">
    <name type="scientific">Mucilaginibacter oryzae</name>
    <dbReference type="NCBI Taxonomy" id="468058"/>
    <lineage>
        <taxon>Bacteria</taxon>
        <taxon>Pseudomonadati</taxon>
        <taxon>Bacteroidota</taxon>
        <taxon>Sphingobacteriia</taxon>
        <taxon>Sphingobacteriales</taxon>
        <taxon>Sphingobacteriaceae</taxon>
        <taxon>Mucilaginibacter</taxon>
    </lineage>
</organism>
<dbReference type="GO" id="GO:0003755">
    <property type="term" value="F:peptidyl-prolyl cis-trans isomerase activity"/>
    <property type="evidence" value="ECO:0007669"/>
    <property type="project" value="UniProtKB-UniRule"/>
</dbReference>
<evidence type="ECO:0000256" key="2">
    <source>
        <dbReference type="ARBA" id="ARBA00022737"/>
    </source>
</evidence>
<dbReference type="AlphaFoldDB" id="A0A316H464"/>
<dbReference type="SUPFAM" id="SSF54534">
    <property type="entry name" value="FKBP-like"/>
    <property type="match status" value="2"/>
</dbReference>
<dbReference type="Gene3D" id="3.10.50.40">
    <property type="match status" value="2"/>
</dbReference>
<dbReference type="InterPro" id="IPR001179">
    <property type="entry name" value="PPIase_FKBP_dom"/>
</dbReference>
<evidence type="ECO:0000313" key="8">
    <source>
        <dbReference type="Proteomes" id="UP000245678"/>
    </source>
</evidence>
<evidence type="ECO:0000256" key="1">
    <source>
        <dbReference type="ARBA" id="ARBA00000971"/>
    </source>
</evidence>
<dbReference type="PANTHER" id="PTHR46046:SF5">
    <property type="entry name" value="PEPTIDYLPROLYL ISOMERASE"/>
    <property type="match status" value="1"/>
</dbReference>
<comment type="catalytic activity">
    <reaction evidence="1 4 5">
        <text>[protein]-peptidylproline (omega=180) = [protein]-peptidylproline (omega=0)</text>
        <dbReference type="Rhea" id="RHEA:16237"/>
        <dbReference type="Rhea" id="RHEA-COMP:10747"/>
        <dbReference type="Rhea" id="RHEA-COMP:10748"/>
        <dbReference type="ChEBI" id="CHEBI:83833"/>
        <dbReference type="ChEBI" id="CHEBI:83834"/>
        <dbReference type="EC" id="5.2.1.8"/>
    </reaction>
</comment>
<keyword evidence="3 4" id="KW-0697">Rotamase</keyword>
<evidence type="ECO:0000256" key="3">
    <source>
        <dbReference type="ARBA" id="ARBA00023110"/>
    </source>
</evidence>